<dbReference type="GO" id="GO:0017148">
    <property type="term" value="P:negative regulation of translation"/>
    <property type="evidence" value="ECO:0007669"/>
    <property type="project" value="TreeGrafter"/>
</dbReference>
<proteinExistence type="inferred from homology"/>
<dbReference type="GO" id="GO:0090071">
    <property type="term" value="P:negative regulation of ribosome biogenesis"/>
    <property type="evidence" value="ECO:0007669"/>
    <property type="project" value="TreeGrafter"/>
</dbReference>
<dbReference type="HAMAP" id="MF_01477">
    <property type="entry name" value="Iojap_RsfS"/>
    <property type="match status" value="1"/>
</dbReference>
<dbReference type="InterPro" id="IPR043519">
    <property type="entry name" value="NT_sf"/>
</dbReference>
<comment type="similarity">
    <text evidence="1">Belongs to the Iojap/RsfS family.</text>
</comment>
<protein>
    <recommendedName>
        <fullName evidence="3">Ribosomal silencing factor RsfS</fullName>
    </recommendedName>
</protein>
<dbReference type="Pfam" id="PF02410">
    <property type="entry name" value="RsfS"/>
    <property type="match status" value="1"/>
</dbReference>
<dbReference type="EMBL" id="UINC01006647">
    <property type="protein sequence ID" value="SVA28804.1"/>
    <property type="molecule type" value="Genomic_DNA"/>
</dbReference>
<dbReference type="AlphaFoldDB" id="A0A381ULD9"/>
<reference evidence="2" key="1">
    <citation type="submission" date="2018-05" db="EMBL/GenBank/DDBJ databases">
        <authorList>
            <person name="Lanie J.A."/>
            <person name="Ng W.-L."/>
            <person name="Kazmierczak K.M."/>
            <person name="Andrzejewski T.M."/>
            <person name="Davidsen T.M."/>
            <person name="Wayne K.J."/>
            <person name="Tettelin H."/>
            <person name="Glass J.I."/>
            <person name="Rusch D."/>
            <person name="Podicherti R."/>
            <person name="Tsui H.-C.T."/>
            <person name="Winkler M.E."/>
        </authorList>
    </citation>
    <scope>NUCLEOTIDE SEQUENCE</scope>
</reference>
<dbReference type="Gene3D" id="3.30.460.10">
    <property type="entry name" value="Beta Polymerase, domain 2"/>
    <property type="match status" value="1"/>
</dbReference>
<dbReference type="PANTHER" id="PTHR21043:SF0">
    <property type="entry name" value="MITOCHONDRIAL ASSEMBLY OF RIBOSOMAL LARGE SUBUNIT PROTEIN 1"/>
    <property type="match status" value="1"/>
</dbReference>
<sequence>MPQPSPDRSTADDHVPTLADWARHAARAADDRLGRDTVIIEVGDVISVTDFFVISSAVTSRQVRAIAEEVEEQLTILDGPQPVRVEGRDDHRWVLMDFGGFVVHVLDEEFRAFYDLERLWSDCPRVDWQAG</sequence>
<dbReference type="PANTHER" id="PTHR21043">
    <property type="entry name" value="IOJAP SUPERFAMILY ORTHOLOG"/>
    <property type="match status" value="1"/>
</dbReference>
<dbReference type="GO" id="GO:0043023">
    <property type="term" value="F:ribosomal large subunit binding"/>
    <property type="evidence" value="ECO:0007669"/>
    <property type="project" value="TreeGrafter"/>
</dbReference>
<name>A0A381ULD9_9ZZZZ</name>
<evidence type="ECO:0000256" key="1">
    <source>
        <dbReference type="ARBA" id="ARBA00010574"/>
    </source>
</evidence>
<dbReference type="NCBIfam" id="TIGR00090">
    <property type="entry name" value="rsfS_iojap_ybeB"/>
    <property type="match status" value="1"/>
</dbReference>
<organism evidence="2">
    <name type="scientific">marine metagenome</name>
    <dbReference type="NCBI Taxonomy" id="408172"/>
    <lineage>
        <taxon>unclassified sequences</taxon>
        <taxon>metagenomes</taxon>
        <taxon>ecological metagenomes</taxon>
    </lineage>
</organism>
<evidence type="ECO:0000313" key="2">
    <source>
        <dbReference type="EMBL" id="SVA28804.1"/>
    </source>
</evidence>
<gene>
    <name evidence="2" type="ORF">METZ01_LOCUS81658</name>
</gene>
<dbReference type="InterPro" id="IPR004394">
    <property type="entry name" value="Iojap/RsfS/C7orf30"/>
</dbReference>
<accession>A0A381ULD9</accession>
<dbReference type="SUPFAM" id="SSF81301">
    <property type="entry name" value="Nucleotidyltransferase"/>
    <property type="match status" value="1"/>
</dbReference>
<evidence type="ECO:0008006" key="3">
    <source>
        <dbReference type="Google" id="ProtNLM"/>
    </source>
</evidence>